<comment type="function">
    <text evidence="5">Part of the endoplasmic reticulum membrane protein complex (EMC) that enables the energy-independent insertion into endoplasmic reticulum membranes of newly synthesized membrane proteins.</text>
</comment>
<dbReference type="InterPro" id="IPR019734">
    <property type="entry name" value="TPR_rpt"/>
</dbReference>
<gene>
    <name evidence="7" type="ORF">LARSCL_LOCUS14368</name>
</gene>
<keyword evidence="3 4" id="KW-0802">TPR repeat</keyword>
<dbReference type="Proteomes" id="UP001497382">
    <property type="component" value="Unassembled WGS sequence"/>
</dbReference>
<dbReference type="Pfam" id="PF22890">
    <property type="entry name" value="TPR_EMC2"/>
    <property type="match status" value="1"/>
</dbReference>
<evidence type="ECO:0000313" key="8">
    <source>
        <dbReference type="Proteomes" id="UP001497382"/>
    </source>
</evidence>
<comment type="similarity">
    <text evidence="1 5">Belongs to the EMC2 family.</text>
</comment>
<dbReference type="InterPro" id="IPR055217">
    <property type="entry name" value="TPR_EMC2"/>
</dbReference>
<comment type="subunit">
    <text evidence="5">Component of the ER membrane protein complex (EMC).</text>
</comment>
<evidence type="ECO:0000259" key="6">
    <source>
        <dbReference type="Pfam" id="PF22890"/>
    </source>
</evidence>
<name>A0AAV2ARH6_9ARAC</name>
<evidence type="ECO:0000256" key="3">
    <source>
        <dbReference type="ARBA" id="ARBA00022803"/>
    </source>
</evidence>
<reference evidence="7 8" key="1">
    <citation type="submission" date="2024-04" db="EMBL/GenBank/DDBJ databases">
        <authorList>
            <person name="Rising A."/>
            <person name="Reimegard J."/>
            <person name="Sonavane S."/>
            <person name="Akerstrom W."/>
            <person name="Nylinder S."/>
            <person name="Hedman E."/>
            <person name="Kallberg Y."/>
        </authorList>
    </citation>
    <scope>NUCLEOTIDE SEQUENCE [LARGE SCALE GENOMIC DNA]</scope>
</reference>
<accession>A0AAV2ARH6</accession>
<organism evidence="7 8">
    <name type="scientific">Larinioides sclopetarius</name>
    <dbReference type="NCBI Taxonomy" id="280406"/>
    <lineage>
        <taxon>Eukaryota</taxon>
        <taxon>Metazoa</taxon>
        <taxon>Ecdysozoa</taxon>
        <taxon>Arthropoda</taxon>
        <taxon>Chelicerata</taxon>
        <taxon>Arachnida</taxon>
        <taxon>Araneae</taxon>
        <taxon>Araneomorphae</taxon>
        <taxon>Entelegynae</taxon>
        <taxon>Araneoidea</taxon>
        <taxon>Araneidae</taxon>
        <taxon>Larinioides</taxon>
    </lineage>
</organism>
<sequence>MDWQEARDALRQWREDNMRNSEEVIEIWQDILSNYTHKVGDEKWLIYEQVCLAALDCHRLDIAQECLEALDKQFPGSFRVRKLRAMEFEALDRYDDALKLYESILQHDESNSVIYKRKVAVLKAQNKIGEAVKELTDYLKKFMSDHEAWMELSDLYLMEQDYSKAAFCYEELILYNPHNHLYHQRYAEIQYTIGGLENMELARAYFAQSIKLNPRNMRSLYGFFLTFYSRQPSSEFWHAATNVAASPKCSALKKKENLRYASWAALKIGQKYQDQICDDSHVKSVQGMLGLLTLNSAA</sequence>
<feature type="repeat" description="TPR" evidence="4">
    <location>
        <begin position="146"/>
        <end position="179"/>
    </location>
</feature>
<feature type="domain" description="EMC2 TPR-like" evidence="6">
    <location>
        <begin position="82"/>
        <end position="190"/>
    </location>
</feature>
<evidence type="ECO:0000256" key="4">
    <source>
        <dbReference type="PROSITE-ProRule" id="PRU00339"/>
    </source>
</evidence>
<dbReference type="PROSITE" id="PS50005">
    <property type="entry name" value="TPR"/>
    <property type="match status" value="1"/>
</dbReference>
<protein>
    <recommendedName>
        <fullName evidence="5">ER membrane protein complex subunit 2</fullName>
    </recommendedName>
</protein>
<keyword evidence="5" id="KW-0472">Membrane</keyword>
<dbReference type="InterPro" id="IPR011990">
    <property type="entry name" value="TPR-like_helical_dom_sf"/>
</dbReference>
<dbReference type="EMBL" id="CAXIEN010000206">
    <property type="protein sequence ID" value="CAL1286658.1"/>
    <property type="molecule type" value="Genomic_DNA"/>
</dbReference>
<dbReference type="AlphaFoldDB" id="A0AAV2ARH6"/>
<dbReference type="SMART" id="SM00028">
    <property type="entry name" value="TPR"/>
    <property type="match status" value="3"/>
</dbReference>
<dbReference type="GO" id="GO:0072546">
    <property type="term" value="C:EMC complex"/>
    <property type="evidence" value="ECO:0007669"/>
    <property type="project" value="UniProtKB-UniRule"/>
</dbReference>
<keyword evidence="5" id="KW-0256">Endoplasmic reticulum</keyword>
<keyword evidence="2" id="KW-0677">Repeat</keyword>
<comment type="subcellular location">
    <subcellularLocation>
        <location evidence="5">Endoplasmic reticulum membrane</location>
        <topology evidence="5">Peripheral membrane protein</topology>
        <orientation evidence="5">Cytoplasmic side</orientation>
    </subcellularLocation>
</comment>
<dbReference type="SUPFAM" id="SSF48452">
    <property type="entry name" value="TPR-like"/>
    <property type="match status" value="1"/>
</dbReference>
<dbReference type="FunFam" id="1.25.40.10:FF:000478">
    <property type="entry name" value="GG16802"/>
    <property type="match status" value="1"/>
</dbReference>
<keyword evidence="8" id="KW-1185">Reference proteome</keyword>
<dbReference type="Gene3D" id="1.25.40.10">
    <property type="entry name" value="Tetratricopeptide repeat domain"/>
    <property type="match status" value="1"/>
</dbReference>
<evidence type="ECO:0000256" key="1">
    <source>
        <dbReference type="ARBA" id="ARBA00010361"/>
    </source>
</evidence>
<dbReference type="PANTHER" id="PTHR12760">
    <property type="entry name" value="TETRATRICOPEPTIDE REPEAT PROTEIN"/>
    <property type="match status" value="1"/>
</dbReference>
<comment type="caution">
    <text evidence="7">The sequence shown here is derived from an EMBL/GenBank/DDBJ whole genome shotgun (WGS) entry which is preliminary data.</text>
</comment>
<evidence type="ECO:0000313" key="7">
    <source>
        <dbReference type="EMBL" id="CAL1286658.1"/>
    </source>
</evidence>
<evidence type="ECO:0000256" key="2">
    <source>
        <dbReference type="ARBA" id="ARBA00022737"/>
    </source>
</evidence>
<dbReference type="InterPro" id="IPR039856">
    <property type="entry name" value="EMC2-like"/>
</dbReference>
<proteinExistence type="inferred from homology"/>
<evidence type="ECO:0000256" key="5">
    <source>
        <dbReference type="RuleBase" id="RU367091"/>
    </source>
</evidence>